<dbReference type="AlphaFoldDB" id="A0A1S3SJR0"/>
<dbReference type="GO" id="GO:0005759">
    <property type="term" value="C:mitochondrial matrix"/>
    <property type="evidence" value="ECO:0007669"/>
    <property type="project" value="TreeGrafter"/>
</dbReference>
<name>A0A1S3SJR0_SALSA</name>
<comment type="similarity">
    <text evidence="1">Belongs to the eukaryotic-type primase small subunit family.</text>
</comment>
<keyword evidence="4" id="KW-0239">DNA-directed DNA polymerase</keyword>
<dbReference type="GO" id="GO:0009411">
    <property type="term" value="P:response to UV"/>
    <property type="evidence" value="ECO:0007669"/>
    <property type="project" value="TreeGrafter"/>
</dbReference>
<accession>A0A1S3SJR0</accession>
<sequence length="143" mass="17466">MNKGDWGNRLKKVEQLAQSFQQCPLSSRYKPRLSRLWQPSSIWKLFPRQCMAINFAQSCREDVHVFALEKEQAKVGQRIFLVTSYSELWHFYRWILEVWYQKCPDPVCKSFRYSSTRWLTLKWLPITPGHLRQLQWMRRTRRI</sequence>
<dbReference type="GO" id="GO:0042276">
    <property type="term" value="P:error-prone translesion synthesis"/>
    <property type="evidence" value="ECO:0007669"/>
    <property type="project" value="InterPro"/>
</dbReference>
<evidence type="ECO:0000256" key="5">
    <source>
        <dbReference type="ARBA" id="ARBA00026139"/>
    </source>
</evidence>
<evidence type="ECO:0000256" key="2">
    <source>
        <dbReference type="ARBA" id="ARBA00012417"/>
    </source>
</evidence>
<dbReference type="Proteomes" id="UP001652741">
    <property type="component" value="Chromosome ssa08"/>
</dbReference>
<dbReference type="GeneID" id="106610002"/>
<dbReference type="RefSeq" id="XP_014064563.1">
    <property type="nucleotide sequence ID" value="XM_014209088.1"/>
</dbReference>
<dbReference type="KEGG" id="sasa:106610002"/>
<reference evidence="10 11" key="1">
    <citation type="submission" date="2025-04" db="UniProtKB">
        <authorList>
            <consortium name="RefSeq"/>
        </authorList>
    </citation>
    <scope>IDENTIFICATION</scope>
    <source>
        <tissue evidence="10 11">Muscle</tissue>
    </source>
</reference>
<evidence type="ECO:0000256" key="1">
    <source>
        <dbReference type="ARBA" id="ARBA00009762"/>
    </source>
</evidence>
<dbReference type="GO" id="GO:0006264">
    <property type="term" value="P:mitochondrial DNA replication"/>
    <property type="evidence" value="ECO:0007669"/>
    <property type="project" value="TreeGrafter"/>
</dbReference>
<dbReference type="GO" id="GO:0031297">
    <property type="term" value="P:replication fork processing"/>
    <property type="evidence" value="ECO:0007669"/>
    <property type="project" value="TreeGrafter"/>
</dbReference>
<dbReference type="GO" id="GO:0003682">
    <property type="term" value="F:chromatin binding"/>
    <property type="evidence" value="ECO:0007669"/>
    <property type="project" value="TreeGrafter"/>
</dbReference>
<comment type="catalytic activity">
    <reaction evidence="6">
        <text>ssDNA + n NTP = ssDNA/pppN(pN)n-1 hybrid + (n-1) diphosphate.</text>
        <dbReference type="EC" id="2.7.7.102"/>
    </reaction>
</comment>
<evidence type="ECO:0000313" key="9">
    <source>
        <dbReference type="Proteomes" id="UP001652741"/>
    </source>
</evidence>
<evidence type="ECO:0000256" key="8">
    <source>
        <dbReference type="ARBA" id="ARBA00047303"/>
    </source>
</evidence>
<dbReference type="PANTHER" id="PTHR31399">
    <property type="entry name" value="DNA-DIRECTED PRIMASE / POLYMERASE PROTEIN"/>
    <property type="match status" value="1"/>
</dbReference>
<dbReference type="OrthoDB" id="5988181at2759"/>
<evidence type="ECO:0000313" key="10">
    <source>
        <dbReference type="RefSeq" id="XP_014064563.1"/>
    </source>
</evidence>
<keyword evidence="3" id="KW-0804">Transcription</keyword>
<keyword evidence="3" id="KW-0240">DNA-directed RNA polymerase</keyword>
<dbReference type="RefSeq" id="XP_014064564.1">
    <property type="nucleotide sequence ID" value="XM_014209089.1"/>
</dbReference>
<dbReference type="InterPro" id="IPR044917">
    <property type="entry name" value="PRIMPOL"/>
</dbReference>
<gene>
    <name evidence="10 11" type="primary">LOC106610002</name>
</gene>
<comment type="catalytic activity">
    <reaction evidence="8">
        <text>DNA(n) + a 2'-deoxyribonucleoside 5'-triphosphate = DNA(n+1) + diphosphate</text>
        <dbReference type="Rhea" id="RHEA:22508"/>
        <dbReference type="Rhea" id="RHEA-COMP:17339"/>
        <dbReference type="Rhea" id="RHEA-COMP:17340"/>
        <dbReference type="ChEBI" id="CHEBI:33019"/>
        <dbReference type="ChEBI" id="CHEBI:61560"/>
        <dbReference type="ChEBI" id="CHEBI:173112"/>
        <dbReference type="EC" id="2.7.7.7"/>
    </reaction>
    <physiologicalReaction direction="left-to-right" evidence="8">
        <dbReference type="Rhea" id="RHEA:22509"/>
    </physiologicalReaction>
</comment>
<dbReference type="GO" id="GO:0003887">
    <property type="term" value="F:DNA-directed DNA polymerase activity"/>
    <property type="evidence" value="ECO:0007669"/>
    <property type="project" value="UniProtKB-KW"/>
</dbReference>
<protein>
    <recommendedName>
        <fullName evidence="5">DNA-directed primase/polymerase protein</fullName>
        <ecNumber evidence="7">2.7.7.102</ecNumber>
        <ecNumber evidence="2">2.7.7.7</ecNumber>
    </recommendedName>
</protein>
<keyword evidence="4" id="KW-0548">Nucleotidyltransferase</keyword>
<dbReference type="PANTHER" id="PTHR31399:SF0">
    <property type="entry name" value="DNA-DIRECTED PRIMASE_POLYMERASE PROTEIN"/>
    <property type="match status" value="1"/>
</dbReference>
<evidence type="ECO:0000256" key="4">
    <source>
        <dbReference type="ARBA" id="ARBA00022932"/>
    </source>
</evidence>
<dbReference type="EC" id="2.7.7.102" evidence="7"/>
<dbReference type="GO" id="GO:0005634">
    <property type="term" value="C:nucleus"/>
    <property type="evidence" value="ECO:0007669"/>
    <property type="project" value="TreeGrafter"/>
</dbReference>
<evidence type="ECO:0000256" key="6">
    <source>
        <dbReference type="ARBA" id="ARBA00044677"/>
    </source>
</evidence>
<evidence type="ECO:0000256" key="3">
    <source>
        <dbReference type="ARBA" id="ARBA00022478"/>
    </source>
</evidence>
<dbReference type="GO" id="GO:0000428">
    <property type="term" value="C:DNA-directed RNA polymerase complex"/>
    <property type="evidence" value="ECO:0007669"/>
    <property type="project" value="UniProtKB-KW"/>
</dbReference>
<evidence type="ECO:0000313" key="11">
    <source>
        <dbReference type="RefSeq" id="XP_014064564.1"/>
    </source>
</evidence>
<organism evidence="9 11">
    <name type="scientific">Salmo salar</name>
    <name type="common">Atlantic salmon</name>
    <dbReference type="NCBI Taxonomy" id="8030"/>
    <lineage>
        <taxon>Eukaryota</taxon>
        <taxon>Metazoa</taxon>
        <taxon>Chordata</taxon>
        <taxon>Craniata</taxon>
        <taxon>Vertebrata</taxon>
        <taxon>Euteleostomi</taxon>
        <taxon>Actinopterygii</taxon>
        <taxon>Neopterygii</taxon>
        <taxon>Teleostei</taxon>
        <taxon>Protacanthopterygii</taxon>
        <taxon>Salmoniformes</taxon>
        <taxon>Salmonidae</taxon>
        <taxon>Salmoninae</taxon>
        <taxon>Salmo</taxon>
    </lineage>
</organism>
<keyword evidence="9" id="KW-1185">Reference proteome</keyword>
<keyword evidence="4" id="KW-0808">Transferase</keyword>
<dbReference type="EC" id="2.7.7.7" evidence="2"/>
<evidence type="ECO:0000256" key="7">
    <source>
        <dbReference type="ARBA" id="ARBA00044768"/>
    </source>
</evidence>
<proteinExistence type="inferred from homology"/>